<dbReference type="GO" id="GO:0000978">
    <property type="term" value="F:RNA polymerase II cis-regulatory region sequence-specific DNA binding"/>
    <property type="evidence" value="ECO:0007669"/>
    <property type="project" value="TreeGrafter"/>
</dbReference>
<dbReference type="SMART" id="SM00339">
    <property type="entry name" value="FH"/>
    <property type="match status" value="1"/>
</dbReference>
<dbReference type="InterPro" id="IPR001766">
    <property type="entry name" value="Fork_head_dom"/>
</dbReference>
<feature type="DNA-binding region" description="Fork-head" evidence="6">
    <location>
        <begin position="61"/>
        <end position="155"/>
    </location>
</feature>
<dbReference type="GO" id="GO:0005634">
    <property type="term" value="C:nucleus"/>
    <property type="evidence" value="ECO:0007669"/>
    <property type="project" value="UniProtKB-SubCell"/>
</dbReference>
<keyword evidence="2" id="KW-0805">Transcription regulation</keyword>
<organism evidence="9">
    <name type="scientific">Euperipatoides kanangrensis</name>
    <dbReference type="NCBI Taxonomy" id="488523"/>
    <lineage>
        <taxon>Eukaryota</taxon>
        <taxon>Metazoa</taxon>
        <taxon>Ecdysozoa</taxon>
        <taxon>Onychophora</taxon>
        <taxon>Udeonychophora</taxon>
        <taxon>Euonychophora</taxon>
        <taxon>Peripatopsidae</taxon>
        <taxon>Euperipatoides</taxon>
    </lineage>
</organism>
<accession>A0A3P4BAI3</accession>
<feature type="compositionally biased region" description="Low complexity" evidence="7">
    <location>
        <begin position="198"/>
        <end position="208"/>
    </location>
</feature>
<name>A0A3P4BAI3_9BILA</name>
<dbReference type="PANTHER" id="PTHR11829:SF388">
    <property type="entry name" value="FORK HEAD DOMAIN-CONTAINING PROTEIN L1-RELATED"/>
    <property type="match status" value="1"/>
</dbReference>
<dbReference type="FunFam" id="1.10.10.10:FF:000016">
    <property type="entry name" value="Forkhead box protein I1"/>
    <property type="match status" value="1"/>
</dbReference>
<dbReference type="Pfam" id="PF00250">
    <property type="entry name" value="Forkhead"/>
    <property type="match status" value="1"/>
</dbReference>
<feature type="region of interest" description="Disordered" evidence="7">
    <location>
        <begin position="156"/>
        <end position="213"/>
    </location>
</feature>
<evidence type="ECO:0000256" key="4">
    <source>
        <dbReference type="ARBA" id="ARBA00023163"/>
    </source>
</evidence>
<dbReference type="SUPFAM" id="SSF46785">
    <property type="entry name" value="Winged helix' DNA-binding domain"/>
    <property type="match status" value="1"/>
</dbReference>
<dbReference type="InterPro" id="IPR030456">
    <property type="entry name" value="TF_fork_head_CS_2"/>
</dbReference>
<dbReference type="CDD" id="cd20027">
    <property type="entry name" value="FH_FOXL1"/>
    <property type="match status" value="1"/>
</dbReference>
<dbReference type="InterPro" id="IPR018122">
    <property type="entry name" value="TF_fork_head_CS_1"/>
</dbReference>
<keyword evidence="3 6" id="KW-0238">DNA-binding</keyword>
<dbReference type="PROSITE" id="PS00657">
    <property type="entry name" value="FORK_HEAD_1"/>
    <property type="match status" value="1"/>
</dbReference>
<evidence type="ECO:0000259" key="8">
    <source>
        <dbReference type="PROSITE" id="PS50039"/>
    </source>
</evidence>
<keyword evidence="5 6" id="KW-0539">Nucleus</keyword>
<dbReference type="AlphaFoldDB" id="A0A3P4BAI3"/>
<sequence length="457" mass="50887">MHPLFGDQNYYRHSTYSSVSMGGLSHGGMMYSHEQYPTMARAASYAPYAPHHHTPTKDMVKPPYSYIALIAMAIQNAPEKKITLNGIYQFIMDRFPFYRENKQGWQNSIRHNLSLNECFVKIPRDDKKPGKGSYWTLDPDSVNMFDNGSYLRRRRRFKKKDAIKEKEETSRKDPQKSTEQNGDGPRTGPTITSINAGEMETTTTNTETCSSVTLPTTKLEPLESSSCMSDNKVSLTTSVLPSLHDEMESPTINNFSVENIMTVRNHSPGASSMVTDVTGSTSPLITTPNSLVSPQPLSYSRQSHVYGSQSCSQNTNCSPINYHCRSQAMYSDRMSQHMSIAPTPDDITQNNGLTLGQNHVINSTHQGILNLNVSQAQQFNHQASPWYGMSTTGESPVHTLDTSSSAGSGFPNVREMFESQRLITQSGSVPSSNPSCQHAFRSPYQSTGPYSYDCNKF</sequence>
<evidence type="ECO:0000256" key="5">
    <source>
        <dbReference type="ARBA" id="ARBA00023242"/>
    </source>
</evidence>
<feature type="region of interest" description="Disordered" evidence="7">
    <location>
        <begin position="392"/>
        <end position="411"/>
    </location>
</feature>
<evidence type="ECO:0000256" key="2">
    <source>
        <dbReference type="ARBA" id="ARBA00023015"/>
    </source>
</evidence>
<dbReference type="InterPro" id="IPR050211">
    <property type="entry name" value="FOX_domain-containing"/>
</dbReference>
<dbReference type="GO" id="GO:0030154">
    <property type="term" value="P:cell differentiation"/>
    <property type="evidence" value="ECO:0007669"/>
    <property type="project" value="TreeGrafter"/>
</dbReference>
<evidence type="ECO:0000256" key="1">
    <source>
        <dbReference type="ARBA" id="ARBA00004123"/>
    </source>
</evidence>
<dbReference type="PRINTS" id="PR00053">
    <property type="entry name" value="FORKHEAD"/>
</dbReference>
<evidence type="ECO:0000313" key="9">
    <source>
        <dbReference type="EMBL" id="VCV25399.1"/>
    </source>
</evidence>
<feature type="compositionally biased region" description="Polar residues" evidence="7">
    <location>
        <begin position="392"/>
        <end position="407"/>
    </location>
</feature>
<evidence type="ECO:0000256" key="7">
    <source>
        <dbReference type="SAM" id="MobiDB-lite"/>
    </source>
</evidence>
<dbReference type="EMBL" id="LR028006">
    <property type="protein sequence ID" value="VCV25399.1"/>
    <property type="molecule type" value="mRNA"/>
</dbReference>
<gene>
    <name evidence="9" type="primary">crocodile</name>
    <name evidence="9" type="synonym">FoxC</name>
</gene>
<dbReference type="PROSITE" id="PS00658">
    <property type="entry name" value="FORK_HEAD_2"/>
    <property type="match status" value="1"/>
</dbReference>
<reference evidence="9" key="1">
    <citation type="submission" date="2018-10" db="EMBL/GenBank/DDBJ databases">
        <authorList>
            <person name="Janssen R."/>
        </authorList>
    </citation>
    <scope>NUCLEOTIDE SEQUENCE</scope>
    <source>
        <tissue evidence="9">Embryonic</tissue>
    </source>
</reference>
<dbReference type="InterPro" id="IPR047514">
    <property type="entry name" value="FH_FOXL1"/>
</dbReference>
<dbReference type="Gene3D" id="1.10.10.10">
    <property type="entry name" value="Winged helix-like DNA-binding domain superfamily/Winged helix DNA-binding domain"/>
    <property type="match status" value="1"/>
</dbReference>
<protein>
    <submittedName>
        <fullName evidence="9">Croc/FoxC</fullName>
    </submittedName>
</protein>
<comment type="subcellular location">
    <subcellularLocation>
        <location evidence="1 6">Nucleus</location>
    </subcellularLocation>
</comment>
<keyword evidence="4" id="KW-0804">Transcription</keyword>
<dbReference type="InterPro" id="IPR036388">
    <property type="entry name" value="WH-like_DNA-bd_sf"/>
</dbReference>
<evidence type="ECO:0000256" key="6">
    <source>
        <dbReference type="PROSITE-ProRule" id="PRU00089"/>
    </source>
</evidence>
<dbReference type="GO" id="GO:0000981">
    <property type="term" value="F:DNA-binding transcription factor activity, RNA polymerase II-specific"/>
    <property type="evidence" value="ECO:0007669"/>
    <property type="project" value="TreeGrafter"/>
</dbReference>
<dbReference type="PANTHER" id="PTHR11829">
    <property type="entry name" value="FORKHEAD BOX PROTEIN"/>
    <property type="match status" value="1"/>
</dbReference>
<dbReference type="GO" id="GO:0009653">
    <property type="term" value="P:anatomical structure morphogenesis"/>
    <property type="evidence" value="ECO:0007669"/>
    <property type="project" value="TreeGrafter"/>
</dbReference>
<dbReference type="InterPro" id="IPR036390">
    <property type="entry name" value="WH_DNA-bd_sf"/>
</dbReference>
<evidence type="ECO:0000256" key="3">
    <source>
        <dbReference type="ARBA" id="ARBA00023125"/>
    </source>
</evidence>
<proteinExistence type="evidence at transcript level"/>
<dbReference type="PROSITE" id="PS50039">
    <property type="entry name" value="FORK_HEAD_3"/>
    <property type="match status" value="1"/>
</dbReference>
<feature type="domain" description="Fork-head" evidence="8">
    <location>
        <begin position="61"/>
        <end position="155"/>
    </location>
</feature>
<feature type="compositionally biased region" description="Basic and acidic residues" evidence="7">
    <location>
        <begin position="160"/>
        <end position="176"/>
    </location>
</feature>